<protein>
    <submittedName>
        <fullName evidence="2">Uncharacterized protein</fullName>
    </submittedName>
</protein>
<dbReference type="AlphaFoldDB" id="A0A6N7Q8U4"/>
<dbReference type="EMBL" id="WJPN01000003">
    <property type="protein sequence ID" value="MRG99706.1"/>
    <property type="molecule type" value="Genomic_DNA"/>
</dbReference>
<sequence length="120" mass="13127">MQHVKGATLVTGSLSTDMRDTVCSNSCKARQRSRATMLTRGGKHDIAGAARRHCTSLQCCTEDFALELFLQVSRNAQTNVVAAGLAAREVVRDSHKSVQASVQGREKEKRPQTIDLRAFP</sequence>
<evidence type="ECO:0000313" key="4">
    <source>
        <dbReference type="Proteomes" id="UP000437931"/>
    </source>
</evidence>
<organism evidence="2 5">
    <name type="scientific">Xanthomonas sontii</name>
    <dbReference type="NCBI Taxonomy" id="2650745"/>
    <lineage>
        <taxon>Bacteria</taxon>
        <taxon>Pseudomonadati</taxon>
        <taxon>Pseudomonadota</taxon>
        <taxon>Gammaproteobacteria</taxon>
        <taxon>Lysobacterales</taxon>
        <taxon>Lysobacteraceae</taxon>
        <taxon>Xanthomonas</taxon>
    </lineage>
</organism>
<dbReference type="Proteomes" id="UP000437931">
    <property type="component" value="Unassembled WGS sequence"/>
</dbReference>
<evidence type="ECO:0000313" key="2">
    <source>
        <dbReference type="EMBL" id="MRG99706.1"/>
    </source>
</evidence>
<comment type="caution">
    <text evidence="2">The sequence shown here is derived from an EMBL/GenBank/DDBJ whole genome shotgun (WGS) entry which is preliminary data.</text>
</comment>
<proteinExistence type="predicted"/>
<dbReference type="RefSeq" id="WP_153750852.1">
    <property type="nucleotide sequence ID" value="NZ_WJPM01000003.1"/>
</dbReference>
<name>A0A6N7Q8U4_9XANT</name>
<reference evidence="4 5" key="1">
    <citation type="submission" date="2019-11" db="EMBL/GenBank/DDBJ databases">
        <title>First report of rice panicle blight caused by Xanthomonas sp. in Iran.</title>
        <authorList>
            <person name="Mirghasempour S.A."/>
            <person name="Huang S."/>
            <person name="Brady C.L."/>
            <person name="Studholme D.J."/>
        </authorList>
    </citation>
    <scope>NUCLEOTIDE SEQUENCE [LARGE SCALE GENOMIC DNA]</scope>
    <source>
        <strain evidence="2 5">ASD011</strain>
        <strain evidence="4">SAM114</strain>
    </source>
</reference>
<reference evidence="3" key="2">
    <citation type="journal article" date="2020" name="Plant Dis.">
        <title>A Grain Rot of Rice in Iran Caused by a Xanthomonas Strain Closely Related to X. sacchari.</title>
        <authorList>
            <person name="Mirghasempour S.A."/>
            <person name="Huang S."/>
            <person name="Studholme D.J."/>
            <person name="Brady C.L."/>
        </authorList>
    </citation>
    <scope>NUCLEOTIDE SEQUENCE</scope>
    <source>
        <strain evidence="3">SAM114</strain>
    </source>
</reference>
<dbReference type="EMBL" id="WJPM01000003">
    <property type="protein sequence ID" value="MRH74038.1"/>
    <property type="molecule type" value="Genomic_DNA"/>
</dbReference>
<keyword evidence="4" id="KW-1185">Reference proteome</keyword>
<evidence type="ECO:0000256" key="1">
    <source>
        <dbReference type="SAM" id="MobiDB-lite"/>
    </source>
</evidence>
<accession>A0A6N7Q8U4</accession>
<gene>
    <name evidence="2" type="ORF">GIY21_05305</name>
    <name evidence="3" type="ORF">GIY22_05295</name>
</gene>
<evidence type="ECO:0000313" key="3">
    <source>
        <dbReference type="EMBL" id="MRH74038.1"/>
    </source>
</evidence>
<evidence type="ECO:0000313" key="5">
    <source>
        <dbReference type="Proteomes" id="UP000439314"/>
    </source>
</evidence>
<feature type="region of interest" description="Disordered" evidence="1">
    <location>
        <begin position="94"/>
        <end position="120"/>
    </location>
</feature>
<dbReference type="Proteomes" id="UP000439314">
    <property type="component" value="Unassembled WGS sequence"/>
</dbReference>